<dbReference type="STRING" id="5627.A0A1C7MIR9"/>
<dbReference type="SUPFAM" id="SSF56214">
    <property type="entry name" value="4'-phosphopantetheinyl transferase"/>
    <property type="match status" value="1"/>
</dbReference>
<keyword evidence="10" id="KW-1185">Reference proteome</keyword>
<evidence type="ECO:0000256" key="3">
    <source>
        <dbReference type="ARBA" id="ARBA00022723"/>
    </source>
</evidence>
<protein>
    <submittedName>
        <fullName evidence="9">Holo-[acyl-carrier-protein] synthase</fullName>
    </submittedName>
</protein>
<sequence>MGILGIGVDVLHIPRLLAVIERRTAKRLASRILSQVEMSTWESLPSCDDARRTRFLAVRWSLKEAAYKAVYPIVQPTWKDLTFLSTPDSRKPVLEYHPGSTCPTVGKLHASISHDGEYIFTTVLAESTGTSGS</sequence>
<evidence type="ECO:0000256" key="4">
    <source>
        <dbReference type="ARBA" id="ARBA00022832"/>
    </source>
</evidence>
<dbReference type="InterPro" id="IPR004568">
    <property type="entry name" value="Ppantetheine-prot_Trfase_dom"/>
</dbReference>
<evidence type="ECO:0000259" key="8">
    <source>
        <dbReference type="Pfam" id="PF01648"/>
    </source>
</evidence>
<dbReference type="Proteomes" id="UP000092993">
    <property type="component" value="Unassembled WGS sequence"/>
</dbReference>
<proteinExistence type="inferred from homology"/>
<dbReference type="EMBL" id="LUGG01000003">
    <property type="protein sequence ID" value="OBZ76309.1"/>
    <property type="molecule type" value="Genomic_DNA"/>
</dbReference>
<dbReference type="GO" id="GO:0008897">
    <property type="term" value="F:holo-[acyl-carrier-protein] synthase activity"/>
    <property type="evidence" value="ECO:0007669"/>
    <property type="project" value="InterPro"/>
</dbReference>
<evidence type="ECO:0000313" key="10">
    <source>
        <dbReference type="Proteomes" id="UP000092993"/>
    </source>
</evidence>
<keyword evidence="2" id="KW-0808">Transferase</keyword>
<feature type="domain" description="4'-phosphopantetheinyl transferase" evidence="8">
    <location>
        <begin position="5"/>
        <end position="104"/>
    </location>
</feature>
<organism evidence="9 10">
    <name type="scientific">Grifola frondosa</name>
    <name type="common">Maitake</name>
    <name type="synonym">Polyporus frondosus</name>
    <dbReference type="NCBI Taxonomy" id="5627"/>
    <lineage>
        <taxon>Eukaryota</taxon>
        <taxon>Fungi</taxon>
        <taxon>Dikarya</taxon>
        <taxon>Basidiomycota</taxon>
        <taxon>Agaricomycotina</taxon>
        <taxon>Agaricomycetes</taxon>
        <taxon>Polyporales</taxon>
        <taxon>Grifolaceae</taxon>
        <taxon>Grifola</taxon>
    </lineage>
</organism>
<keyword evidence="5" id="KW-0460">Magnesium</keyword>
<dbReference type="NCBIfam" id="TIGR00556">
    <property type="entry name" value="pantethn_trn"/>
    <property type="match status" value="1"/>
</dbReference>
<evidence type="ECO:0000256" key="5">
    <source>
        <dbReference type="ARBA" id="ARBA00022842"/>
    </source>
</evidence>
<dbReference type="OrthoDB" id="15433at2759"/>
<dbReference type="GO" id="GO:0006633">
    <property type="term" value="P:fatty acid biosynthetic process"/>
    <property type="evidence" value="ECO:0007669"/>
    <property type="project" value="UniProtKB-KW"/>
</dbReference>
<dbReference type="AlphaFoldDB" id="A0A1C7MIR9"/>
<dbReference type="GO" id="GO:0000287">
    <property type="term" value="F:magnesium ion binding"/>
    <property type="evidence" value="ECO:0007669"/>
    <property type="project" value="InterPro"/>
</dbReference>
<gene>
    <name evidence="9" type="primary">acpS</name>
    <name evidence="9" type="ORF">A0H81_03603</name>
</gene>
<evidence type="ECO:0000256" key="6">
    <source>
        <dbReference type="ARBA" id="ARBA00023098"/>
    </source>
</evidence>
<comment type="caution">
    <text evidence="9">The sequence shown here is derived from an EMBL/GenBank/DDBJ whole genome shotgun (WGS) entry which is preliminary data.</text>
</comment>
<reference evidence="9 10" key="1">
    <citation type="submission" date="2016-03" db="EMBL/GenBank/DDBJ databases">
        <title>Whole genome sequencing of Grifola frondosa 9006-11.</title>
        <authorList>
            <person name="Min B."/>
            <person name="Park H."/>
            <person name="Kim J.-G."/>
            <person name="Cho H."/>
            <person name="Oh Y.-L."/>
            <person name="Kong W.-S."/>
            <person name="Choi I.-G."/>
        </authorList>
    </citation>
    <scope>NUCLEOTIDE SEQUENCE [LARGE SCALE GENOMIC DNA]</scope>
    <source>
        <strain evidence="9 10">9006-11</strain>
    </source>
</reference>
<keyword evidence="3" id="KW-0479">Metal-binding</keyword>
<evidence type="ECO:0000256" key="7">
    <source>
        <dbReference type="ARBA" id="ARBA00023160"/>
    </source>
</evidence>
<evidence type="ECO:0000313" key="9">
    <source>
        <dbReference type="EMBL" id="OBZ76309.1"/>
    </source>
</evidence>
<keyword evidence="4" id="KW-0276">Fatty acid metabolism</keyword>
<dbReference type="HAMAP" id="MF_00101">
    <property type="entry name" value="AcpS"/>
    <property type="match status" value="1"/>
</dbReference>
<keyword evidence="6" id="KW-0443">Lipid metabolism</keyword>
<accession>A0A1C7MIR9</accession>
<keyword evidence="1" id="KW-0444">Lipid biosynthesis</keyword>
<name>A0A1C7MIR9_GRIFR</name>
<dbReference type="OMA" id="HDGEYVF"/>
<dbReference type="InterPro" id="IPR037143">
    <property type="entry name" value="4-PPantetheinyl_Trfase_dom_sf"/>
</dbReference>
<dbReference type="Pfam" id="PF01648">
    <property type="entry name" value="ACPS"/>
    <property type="match status" value="1"/>
</dbReference>
<evidence type="ECO:0000256" key="2">
    <source>
        <dbReference type="ARBA" id="ARBA00022679"/>
    </source>
</evidence>
<evidence type="ECO:0000256" key="1">
    <source>
        <dbReference type="ARBA" id="ARBA00022516"/>
    </source>
</evidence>
<dbReference type="InterPro" id="IPR008278">
    <property type="entry name" value="4-PPantetheinyl_Trfase_dom"/>
</dbReference>
<dbReference type="InterPro" id="IPR002582">
    <property type="entry name" value="ACPS"/>
</dbReference>
<keyword evidence="7" id="KW-0275">Fatty acid biosynthesis</keyword>
<dbReference type="Gene3D" id="3.90.470.20">
    <property type="entry name" value="4'-phosphopantetheinyl transferase domain"/>
    <property type="match status" value="1"/>
</dbReference>